<dbReference type="AlphaFoldDB" id="E3CAR0"/>
<evidence type="ECO:0000259" key="1">
    <source>
        <dbReference type="Pfam" id="PF10651"/>
    </source>
</evidence>
<feature type="domain" description="BppU N-terminal" evidence="1">
    <location>
        <begin position="30"/>
        <end position="165"/>
    </location>
</feature>
<dbReference type="EMBL" id="AEKL01000087">
    <property type="protein sequence ID" value="EFQ52171.1"/>
    <property type="molecule type" value="Genomic_DNA"/>
</dbReference>
<dbReference type="InterPro" id="IPR018913">
    <property type="entry name" value="BppU_N"/>
</dbReference>
<organism evidence="2 3">
    <name type="scientific">Limosilactobacillus oris PB013-T2-3</name>
    <dbReference type="NCBI Taxonomy" id="908339"/>
    <lineage>
        <taxon>Bacteria</taxon>
        <taxon>Bacillati</taxon>
        <taxon>Bacillota</taxon>
        <taxon>Bacilli</taxon>
        <taxon>Lactobacillales</taxon>
        <taxon>Lactobacillaceae</taxon>
        <taxon>Limosilactobacillus</taxon>
    </lineage>
</organism>
<reference evidence="2 3" key="1">
    <citation type="submission" date="2010-10" db="EMBL/GenBank/DDBJ databases">
        <authorList>
            <person name="Durkin A.S."/>
            <person name="Madupu R."/>
            <person name="Torralba M."/>
            <person name="Gillis M."/>
            <person name="Methe B."/>
            <person name="Sutton G."/>
            <person name="Nelson K.E."/>
        </authorList>
    </citation>
    <scope>NUCLEOTIDE SEQUENCE [LARGE SCALE GENOMIC DNA]</scope>
    <source>
        <strain evidence="2 3">PB013-T2-3</strain>
    </source>
</reference>
<dbReference type="RefSeq" id="WP_003714691.1">
    <property type="nucleotide sequence ID" value="NZ_AEKL01000087.1"/>
</dbReference>
<proteinExistence type="predicted"/>
<dbReference type="OrthoDB" id="1884875at2"/>
<name>E3CAR0_9LACO</name>
<sequence length="302" mass="34113">MEVLTFHVDTDRRDLAGEMDDDVLNLNWHDNSKYDWIQARQYEKSMRQALVKVYQGDKDNYVPMDLSNTNQILEGVMPDGKHRIYDTKDSTLIDPTGGQFRFDFPAQAFATAGSYKQIFFRIVREGTGESIATLEFNMDVMADKVVSGLIPSDYITPFEDLYSKLEAILTKGDADVKKVIAEFTEKFNTLFHDLNTQGELTKTMITTCQNRLKSLEEKILQDGLFTQAEADEFKKYILGSIVQSDMVDRVINEVQTLQMTDLGPTSEPFSVDQVAQATDDGYNAGLVIGPTGDYSIEKVKDV</sequence>
<evidence type="ECO:0000313" key="2">
    <source>
        <dbReference type="EMBL" id="EFQ52171.1"/>
    </source>
</evidence>
<evidence type="ECO:0000313" key="3">
    <source>
        <dbReference type="Proteomes" id="UP000003070"/>
    </source>
</evidence>
<accession>E3CAR0</accession>
<dbReference type="eggNOG" id="ENOG5030IEZ">
    <property type="taxonomic scope" value="Bacteria"/>
</dbReference>
<dbReference type="Proteomes" id="UP000003070">
    <property type="component" value="Unassembled WGS sequence"/>
</dbReference>
<comment type="caution">
    <text evidence="2">The sequence shown here is derived from an EMBL/GenBank/DDBJ whole genome shotgun (WGS) entry which is preliminary data.</text>
</comment>
<dbReference type="Pfam" id="PF10651">
    <property type="entry name" value="BppU_N"/>
    <property type="match status" value="1"/>
</dbReference>
<dbReference type="Gene3D" id="2.60.40.3350">
    <property type="match status" value="1"/>
</dbReference>
<gene>
    <name evidence="2" type="ORF">HMPREF9265_0930</name>
</gene>
<protein>
    <recommendedName>
        <fullName evidence="1">BppU N-terminal domain-containing protein</fullName>
    </recommendedName>
</protein>